<feature type="transmembrane region" description="Helical" evidence="7">
    <location>
        <begin position="115"/>
        <end position="136"/>
    </location>
</feature>
<proteinExistence type="predicted"/>
<dbReference type="GO" id="GO:0005886">
    <property type="term" value="C:plasma membrane"/>
    <property type="evidence" value="ECO:0007669"/>
    <property type="project" value="UniProtKB-SubCell"/>
</dbReference>
<feature type="transmembrane region" description="Helical" evidence="7">
    <location>
        <begin position="277"/>
        <end position="295"/>
    </location>
</feature>
<feature type="transmembrane region" description="Helical" evidence="7">
    <location>
        <begin position="93"/>
        <end position="109"/>
    </location>
</feature>
<dbReference type="PANTHER" id="PTHR42718:SF47">
    <property type="entry name" value="METHYL VIOLOGEN RESISTANCE PROTEIN SMVA"/>
    <property type="match status" value="1"/>
</dbReference>
<feature type="transmembrane region" description="Helical" evidence="7">
    <location>
        <begin position="415"/>
        <end position="434"/>
    </location>
</feature>
<feature type="transmembrane region" description="Helical" evidence="7">
    <location>
        <begin position="148"/>
        <end position="170"/>
    </location>
</feature>
<dbReference type="InterPro" id="IPR020846">
    <property type="entry name" value="MFS_dom"/>
</dbReference>
<feature type="transmembrane region" description="Helical" evidence="7">
    <location>
        <begin position="370"/>
        <end position="394"/>
    </location>
</feature>
<dbReference type="RefSeq" id="WP_155874011.1">
    <property type="nucleotide sequence ID" value="NZ_CP168248.1"/>
</dbReference>
<dbReference type="AlphaFoldDB" id="A0A6I8MHD5"/>
<sequence>MSSHSIPTGEKSAGLKSHDQRWIFLGIISLGLFVVGADNSVLYTALPALHVHLHTSELEGLWIINAYSLVLAGLLLGTGTLGDKIGHRRMFEIGLSVFAGASILAAASPNAATLIAARALLGIGASTMMPASLALLRITFTDVRERNTAIGIWGAVATLGAALGPVLGGFLLEHYYWGSIFLINVPVVIIALVCTYFMAPKNRPNPQRSWDFLSSVFAMFFMVGLVLLIKECAHTPISFAMLALGLAFMAVGAALFGWRHLHLEEPLLRFGVFRNSLFSAGVLAATCAMLILSGTELLTTQRFQLAEGFTPLQAGLLSAATALAAFPSSIGGGAIVHKVGFRPLISGGFLVMCTGGALTAFSVPHNTFPLLITGLLLCGFGAGMVMSVSSTAVIGSAPSRDSGMASAMEAVSYEFGALISVALFGSLFSFFYSVNAPAEIASSFDQGLQHPELHINARLLMNESYATVIWIAAAIGLTCALATAWLLRNNPKETEYAHE</sequence>
<evidence type="ECO:0000313" key="9">
    <source>
        <dbReference type="EMBL" id="VZH86053.1"/>
    </source>
</evidence>
<dbReference type="GO" id="GO:0022857">
    <property type="term" value="F:transmembrane transporter activity"/>
    <property type="evidence" value="ECO:0007669"/>
    <property type="project" value="InterPro"/>
</dbReference>
<dbReference type="Gene3D" id="1.20.1720.10">
    <property type="entry name" value="Multidrug resistance protein D"/>
    <property type="match status" value="1"/>
</dbReference>
<feature type="transmembrane region" description="Helical" evidence="7">
    <location>
        <begin position="343"/>
        <end position="364"/>
    </location>
</feature>
<dbReference type="EMBL" id="LR738855">
    <property type="protein sequence ID" value="VZH86053.1"/>
    <property type="molecule type" value="Genomic_DNA"/>
</dbReference>
<dbReference type="PROSITE" id="PS50850">
    <property type="entry name" value="MFS"/>
    <property type="match status" value="1"/>
</dbReference>
<evidence type="ECO:0000256" key="3">
    <source>
        <dbReference type="ARBA" id="ARBA00022475"/>
    </source>
</evidence>
<evidence type="ECO:0000313" key="10">
    <source>
        <dbReference type="Proteomes" id="UP000423525"/>
    </source>
</evidence>
<dbReference type="Proteomes" id="UP000423525">
    <property type="component" value="Chromosome"/>
</dbReference>
<feature type="domain" description="Major facilitator superfamily (MFS) profile" evidence="8">
    <location>
        <begin position="24"/>
        <end position="491"/>
    </location>
</feature>
<dbReference type="InterPro" id="IPR036259">
    <property type="entry name" value="MFS_trans_sf"/>
</dbReference>
<protein>
    <submittedName>
        <fullName evidence="9">MFS transporter</fullName>
    </submittedName>
</protein>
<keyword evidence="4 7" id="KW-0812">Transmembrane</keyword>
<organism evidence="9 10">
    <name type="scientific">Corynebacterium rouxii</name>
    <dbReference type="NCBI Taxonomy" id="2719119"/>
    <lineage>
        <taxon>Bacteria</taxon>
        <taxon>Bacillati</taxon>
        <taxon>Actinomycetota</taxon>
        <taxon>Actinomycetes</taxon>
        <taxon>Mycobacteriales</taxon>
        <taxon>Corynebacteriaceae</taxon>
        <taxon>Corynebacterium</taxon>
    </lineage>
</organism>
<comment type="subcellular location">
    <subcellularLocation>
        <location evidence="1">Cell membrane</location>
        <topology evidence="1">Multi-pass membrane protein</topology>
    </subcellularLocation>
</comment>
<feature type="transmembrane region" description="Helical" evidence="7">
    <location>
        <begin position="315"/>
        <end position="336"/>
    </location>
</feature>
<keyword evidence="6 7" id="KW-0472">Membrane</keyword>
<dbReference type="Pfam" id="PF07690">
    <property type="entry name" value="MFS_1"/>
    <property type="match status" value="2"/>
</dbReference>
<dbReference type="CDD" id="cd17321">
    <property type="entry name" value="MFS_MMR_MDR_like"/>
    <property type="match status" value="1"/>
</dbReference>
<dbReference type="PANTHER" id="PTHR42718">
    <property type="entry name" value="MAJOR FACILITATOR SUPERFAMILY MULTIDRUG TRANSPORTER MFSC"/>
    <property type="match status" value="1"/>
</dbReference>
<evidence type="ECO:0000256" key="5">
    <source>
        <dbReference type="ARBA" id="ARBA00022989"/>
    </source>
</evidence>
<gene>
    <name evidence="9" type="ORF">FRC0190_01990</name>
</gene>
<feature type="transmembrane region" description="Helical" evidence="7">
    <location>
        <begin position="21"/>
        <end position="42"/>
    </location>
</feature>
<accession>A0A6I8MHD5</accession>
<dbReference type="SUPFAM" id="SSF103473">
    <property type="entry name" value="MFS general substrate transporter"/>
    <property type="match status" value="1"/>
</dbReference>
<evidence type="ECO:0000256" key="4">
    <source>
        <dbReference type="ARBA" id="ARBA00022692"/>
    </source>
</evidence>
<keyword evidence="3" id="KW-1003">Cell membrane</keyword>
<evidence type="ECO:0000256" key="7">
    <source>
        <dbReference type="SAM" id="Phobius"/>
    </source>
</evidence>
<feature type="transmembrane region" description="Helical" evidence="7">
    <location>
        <begin position="468"/>
        <end position="487"/>
    </location>
</feature>
<feature type="transmembrane region" description="Helical" evidence="7">
    <location>
        <begin position="62"/>
        <end position="81"/>
    </location>
</feature>
<evidence type="ECO:0000256" key="6">
    <source>
        <dbReference type="ARBA" id="ARBA00023136"/>
    </source>
</evidence>
<feature type="transmembrane region" description="Helical" evidence="7">
    <location>
        <begin position="210"/>
        <end position="229"/>
    </location>
</feature>
<evidence type="ECO:0000259" key="8">
    <source>
        <dbReference type="PROSITE" id="PS50850"/>
    </source>
</evidence>
<name>A0A6I8MHD5_9CORY</name>
<evidence type="ECO:0000256" key="2">
    <source>
        <dbReference type="ARBA" id="ARBA00022448"/>
    </source>
</evidence>
<reference evidence="9 10" key="1">
    <citation type="submission" date="2019-11" db="EMBL/GenBank/DDBJ databases">
        <authorList>
            <person name="Brisse S."/>
        </authorList>
    </citation>
    <scope>NUCLEOTIDE SEQUENCE [LARGE SCALE GENOMIC DNA]</scope>
    <source>
        <strain evidence="9">FRC0190</strain>
    </source>
</reference>
<evidence type="ECO:0000256" key="1">
    <source>
        <dbReference type="ARBA" id="ARBA00004651"/>
    </source>
</evidence>
<keyword evidence="5 7" id="KW-1133">Transmembrane helix</keyword>
<dbReference type="Gene3D" id="1.20.1250.20">
    <property type="entry name" value="MFS general substrate transporter like domains"/>
    <property type="match status" value="1"/>
</dbReference>
<dbReference type="KEGG" id="crf:FRC0190_01990"/>
<feature type="transmembrane region" description="Helical" evidence="7">
    <location>
        <begin position="235"/>
        <end position="256"/>
    </location>
</feature>
<dbReference type="InterPro" id="IPR011701">
    <property type="entry name" value="MFS"/>
</dbReference>
<feature type="transmembrane region" description="Helical" evidence="7">
    <location>
        <begin position="176"/>
        <end position="198"/>
    </location>
</feature>
<keyword evidence="2" id="KW-0813">Transport</keyword>